<evidence type="ECO:0000313" key="5">
    <source>
        <dbReference type="EMBL" id="RAL11989.1"/>
    </source>
</evidence>
<dbReference type="PANTHER" id="PTHR24320">
    <property type="entry name" value="RETINOL DEHYDROGENASE"/>
    <property type="match status" value="1"/>
</dbReference>
<comment type="similarity">
    <text evidence="1">Belongs to the short-chain dehydrogenases/reductases (SDR) family.</text>
</comment>
<evidence type="ECO:0000313" key="6">
    <source>
        <dbReference type="Proteomes" id="UP000248961"/>
    </source>
</evidence>
<protein>
    <submittedName>
        <fullName evidence="5">NAD(P)-binding protein</fullName>
    </submittedName>
</protein>
<dbReference type="GO" id="GO:0016491">
    <property type="term" value="F:oxidoreductase activity"/>
    <property type="evidence" value="ECO:0007669"/>
    <property type="project" value="UniProtKB-KW"/>
</dbReference>
<accession>A0A395HWV4</accession>
<keyword evidence="2" id="KW-0521">NADP</keyword>
<feature type="region of interest" description="Disordered" evidence="4">
    <location>
        <begin position="73"/>
        <end position="93"/>
    </location>
</feature>
<dbReference type="OrthoDB" id="542013at2759"/>
<dbReference type="Pfam" id="PF00106">
    <property type="entry name" value="adh_short"/>
    <property type="match status" value="1"/>
</dbReference>
<evidence type="ECO:0000256" key="4">
    <source>
        <dbReference type="SAM" id="MobiDB-lite"/>
    </source>
</evidence>
<proteinExistence type="inferred from homology"/>
<evidence type="ECO:0000256" key="1">
    <source>
        <dbReference type="ARBA" id="ARBA00006484"/>
    </source>
</evidence>
<dbReference type="PANTHER" id="PTHR24320:SF252">
    <property type="entry name" value="DEHYDROGENASE_REDUCTASE FAMILY PROTEIN, PUTATIVE (AFU_ORTHOLOGUE AFUA_3G08550)-RELATED"/>
    <property type="match status" value="1"/>
</dbReference>
<dbReference type="GeneID" id="37205275"/>
<feature type="compositionally biased region" description="Low complexity" evidence="4">
    <location>
        <begin position="75"/>
        <end position="90"/>
    </location>
</feature>
<gene>
    <name evidence="5" type="ORF">BO97DRAFT_67883</name>
</gene>
<dbReference type="PRINTS" id="PR00081">
    <property type="entry name" value="GDHRDH"/>
</dbReference>
<dbReference type="RefSeq" id="XP_025551143.1">
    <property type="nucleotide sequence ID" value="XM_025700986.1"/>
</dbReference>
<dbReference type="VEuPathDB" id="FungiDB:BO97DRAFT_67883"/>
<dbReference type="Gene3D" id="3.40.50.720">
    <property type="entry name" value="NAD(P)-binding Rossmann-like Domain"/>
    <property type="match status" value="1"/>
</dbReference>
<reference evidence="5 6" key="1">
    <citation type="submission" date="2018-02" db="EMBL/GenBank/DDBJ databases">
        <title>The genomes of Aspergillus section Nigri reveals drivers in fungal speciation.</title>
        <authorList>
            <consortium name="DOE Joint Genome Institute"/>
            <person name="Vesth T.C."/>
            <person name="Nybo J."/>
            <person name="Theobald S."/>
            <person name="Brandl J."/>
            <person name="Frisvad J.C."/>
            <person name="Nielsen K.F."/>
            <person name="Lyhne E.K."/>
            <person name="Kogle M.E."/>
            <person name="Kuo A."/>
            <person name="Riley R."/>
            <person name="Clum A."/>
            <person name="Nolan M."/>
            <person name="Lipzen A."/>
            <person name="Salamov A."/>
            <person name="Henrissat B."/>
            <person name="Wiebenga A."/>
            <person name="De vries R.P."/>
            <person name="Grigoriev I.V."/>
            <person name="Mortensen U.H."/>
            <person name="Andersen M.R."/>
            <person name="Baker S.E."/>
        </authorList>
    </citation>
    <scope>NUCLEOTIDE SEQUENCE [LARGE SCALE GENOMIC DNA]</scope>
    <source>
        <strain evidence="5 6">CBS 101889</strain>
    </source>
</reference>
<dbReference type="STRING" id="1450537.A0A395HWV4"/>
<name>A0A395HWV4_ASPHC</name>
<dbReference type="AlphaFoldDB" id="A0A395HWV4"/>
<dbReference type="Proteomes" id="UP000248961">
    <property type="component" value="Unassembled WGS sequence"/>
</dbReference>
<keyword evidence="6" id="KW-1185">Reference proteome</keyword>
<dbReference type="EMBL" id="KZ824285">
    <property type="protein sequence ID" value="RAL11989.1"/>
    <property type="molecule type" value="Genomic_DNA"/>
</dbReference>
<evidence type="ECO:0000256" key="3">
    <source>
        <dbReference type="ARBA" id="ARBA00023002"/>
    </source>
</evidence>
<sequence>MLTFLHNQLFKTPNLPPNYPETFHNRTIIITGANTGLGLATAHHLARCRPKRLILAVRNPLAGESAKAAILAAGTSTTTSTSTTDPSTTPKDGDMIEIWPLDLTSSASVLSFASRAEKSLGQGGLDVLVCNAGVATRTFSMVEGEEGGGGGGKGHERTVLVNVISTFLLVVLLVPVLRRSGVGVGRDLGEREGDRGAKATATPPVISIVGSEVHAFTMFPERRAPEEKGVGVFEALDRPDMYYGIGTMAERYPTSKLLDVLLARELAVRVGERIEGQEGQGQGQGRGIVVNCVNPGLCRSELTREADSMLVRVGLKVLGRTCEVGARTLVAGAAGGWESHGQYMSNGVVCPSELSAFVCNEEGRSTQRRVWEELTLILEGIKPGVMDNLL</sequence>
<dbReference type="InterPro" id="IPR002347">
    <property type="entry name" value="SDR_fam"/>
</dbReference>
<evidence type="ECO:0000256" key="2">
    <source>
        <dbReference type="ARBA" id="ARBA00022857"/>
    </source>
</evidence>
<dbReference type="InterPro" id="IPR036291">
    <property type="entry name" value="NAD(P)-bd_dom_sf"/>
</dbReference>
<keyword evidence="3" id="KW-0560">Oxidoreductase</keyword>
<dbReference type="SUPFAM" id="SSF51735">
    <property type="entry name" value="NAD(P)-binding Rossmann-fold domains"/>
    <property type="match status" value="1"/>
</dbReference>
<organism evidence="5 6">
    <name type="scientific">Aspergillus homomorphus (strain CBS 101889)</name>
    <dbReference type="NCBI Taxonomy" id="1450537"/>
    <lineage>
        <taxon>Eukaryota</taxon>
        <taxon>Fungi</taxon>
        <taxon>Dikarya</taxon>
        <taxon>Ascomycota</taxon>
        <taxon>Pezizomycotina</taxon>
        <taxon>Eurotiomycetes</taxon>
        <taxon>Eurotiomycetidae</taxon>
        <taxon>Eurotiales</taxon>
        <taxon>Aspergillaceae</taxon>
        <taxon>Aspergillus</taxon>
        <taxon>Aspergillus subgen. Circumdati</taxon>
    </lineage>
</organism>